<gene>
    <name evidence="1" type="ORF">CS063_08240</name>
</gene>
<dbReference type="Proteomes" id="UP000224460">
    <property type="component" value="Unassembled WGS sequence"/>
</dbReference>
<comment type="caution">
    <text evidence="1">The sequence shown here is derived from an EMBL/GenBank/DDBJ whole genome shotgun (WGS) entry which is preliminary data.</text>
</comment>
<sequence>MKHLGHGADGMQMARRYGKDPTALLDFSANINPYLPEKLEEAVLEGLKQSRHYPDSCYSELREQLAQYCQVEPTQVIPGNGATEVIYLLMKSLKGRLGILNPTFSEYERSARLSGLEVYDLYWDKEADFAFNLEEIKAHLEDFDFLFLCNPNNPTGRVEDLQALLSLLEERGKLLIVDETFMEFVEEEERVSLVKKIATSKQLIIIKAATKFFGMPGLRLGYALTSNKALMERMYSYKEPWSINSFAEAIAKVIFQQKAYQARSKAYYQVERRRILGQLSQIQGLKVYPTATNFILLRIQEETAACFKEKLLVKHNLLIRDASNFKGLDPHFIRVAIKTPEENDILVRFLKEELEGSTHL</sequence>
<proteinExistence type="predicted"/>
<protein>
    <submittedName>
        <fullName evidence="1">Threonine-phosphate decarboxylase</fullName>
    </submittedName>
</protein>
<evidence type="ECO:0000313" key="2">
    <source>
        <dbReference type="Proteomes" id="UP000224460"/>
    </source>
</evidence>
<evidence type="ECO:0000313" key="1">
    <source>
        <dbReference type="EMBL" id="PHV70994.1"/>
    </source>
</evidence>
<organism evidence="1 2">
    <name type="scientific">Sporanaerobium hydrogeniformans</name>
    <dbReference type="NCBI Taxonomy" id="3072179"/>
    <lineage>
        <taxon>Bacteria</taxon>
        <taxon>Bacillati</taxon>
        <taxon>Bacillota</taxon>
        <taxon>Clostridia</taxon>
        <taxon>Lachnospirales</taxon>
        <taxon>Lachnospiraceae</taxon>
        <taxon>Sporanaerobium</taxon>
    </lineage>
</organism>
<keyword evidence="2" id="KW-1185">Reference proteome</keyword>
<accession>A0AC61DCE6</accession>
<dbReference type="EMBL" id="PEDL01000006">
    <property type="protein sequence ID" value="PHV70994.1"/>
    <property type="molecule type" value="Genomic_DNA"/>
</dbReference>
<reference evidence="1" key="1">
    <citation type="submission" date="2017-10" db="EMBL/GenBank/DDBJ databases">
        <title>Genome sequence of cellulolytic Lachnospiraceae bacterium XHS1971 isolated from hotspring sediment.</title>
        <authorList>
            <person name="Vasudevan G."/>
            <person name="Joshi A.J."/>
            <person name="Hivarkar S."/>
            <person name="Lanjekar V.B."/>
            <person name="Dhakephalkar P.K."/>
            <person name="Dagar S."/>
        </authorList>
    </citation>
    <scope>NUCLEOTIDE SEQUENCE</scope>
    <source>
        <strain evidence="1">XHS1971</strain>
    </source>
</reference>
<name>A0AC61DCE6_9FIRM</name>